<keyword evidence="5" id="KW-0067">ATP-binding</keyword>
<sequence length="662" mass="74202">MGTADNGSPIGETQFPLDDFRAELADLFQTQAFVTTGDLADQVGCTRETARVKLNNLVEDGVLATRKVGASARVWFPTTMDQDVVADLWSASEQAAQSGESASEQSETDQPSAPDQTEVTQQSATEQTSERVLFFPGRREIVVDDPTPETRATLSKTARLIDSTGDGYLYKIGESEVWTTPYDSFDELRADLIDVVGEERWDGGFESRIKDDWDRAHTFELQTGEGGLTWLHAADDEAWQDAKRRLQYNDHYTRTDRDGLRFRLKKGSEGDVKEHLYDEGYPPVDKRRLDAGADLDVHLREDINLRDYQRDWVDHFTARKSGVFVGPSGSGKTIAAIGAMEAIGGETLILVPNRELAQQWEDEIYDKTTLSTYSEIGQYHGGEKRIRPVAIATYDTAAMSRHRKLFNEREWGLVIADECHHAVADTWKRFREIQSVARLGLSATPVRESGDAKEIYTLIGPPVGTDWGSLFADGWVSKPDVEIVTVPWDSESERETYERASGSKQLIEAARNSAKTDVIRELLEEHRDEKAIVFVDWIRQGKDLAEALDLPFIYGETRHSEREEIYEQFREGELEALIISRVGDEGIDLPDAEVAILASTMGSSRSQTGQRAGRTMRPFGDSQVYVLLTKGSGEEDWGRESTQYLGEKGIDISKREWEGSDA</sequence>
<dbReference type="InterPro" id="IPR001650">
    <property type="entry name" value="Helicase_C-like"/>
</dbReference>
<dbReference type="AlphaFoldDB" id="A0ABD5MHW1"/>
<dbReference type="InterPro" id="IPR050615">
    <property type="entry name" value="ATP-dep_DNA_Helicase"/>
</dbReference>
<evidence type="ECO:0000256" key="9">
    <source>
        <dbReference type="ARBA" id="ARBA00048988"/>
    </source>
</evidence>
<comment type="catalytic activity">
    <reaction evidence="7">
        <text>Couples ATP hydrolysis with the unwinding of duplex DNA by translocating in the 3'-5' direction.</text>
        <dbReference type="EC" id="5.6.2.4"/>
    </reaction>
</comment>
<evidence type="ECO:0000313" key="13">
    <source>
        <dbReference type="EMBL" id="MFA1612068.1"/>
    </source>
</evidence>
<evidence type="ECO:0000256" key="4">
    <source>
        <dbReference type="ARBA" id="ARBA00022806"/>
    </source>
</evidence>
<dbReference type="Pfam" id="PF16203">
    <property type="entry name" value="ERCC3_RAD25_C"/>
    <property type="match status" value="1"/>
</dbReference>
<feature type="domain" description="Helicase C-terminal" evidence="12">
    <location>
        <begin position="514"/>
        <end position="662"/>
    </location>
</feature>
<keyword evidence="2" id="KW-0547">Nucleotide-binding</keyword>
<dbReference type="InterPro" id="IPR032438">
    <property type="entry name" value="ERCC3_RAD25_C"/>
</dbReference>
<comment type="similarity">
    <text evidence="1">Belongs to the helicase family. RAD25/XPB subfamily.</text>
</comment>
<evidence type="ECO:0000256" key="10">
    <source>
        <dbReference type="SAM" id="MobiDB-lite"/>
    </source>
</evidence>
<dbReference type="InterPro" id="IPR006935">
    <property type="entry name" value="Helicase/UvrB_N"/>
</dbReference>
<feature type="domain" description="Helicase ATP-binding" evidence="11">
    <location>
        <begin position="313"/>
        <end position="463"/>
    </location>
</feature>
<keyword evidence="3" id="KW-0378">Hydrolase</keyword>
<dbReference type="GO" id="GO:0005524">
    <property type="term" value="F:ATP binding"/>
    <property type="evidence" value="ECO:0007669"/>
    <property type="project" value="UniProtKB-KW"/>
</dbReference>
<evidence type="ECO:0000256" key="7">
    <source>
        <dbReference type="ARBA" id="ARBA00034617"/>
    </source>
</evidence>
<dbReference type="GO" id="GO:0043138">
    <property type="term" value="F:3'-5' DNA helicase activity"/>
    <property type="evidence" value="ECO:0007669"/>
    <property type="project" value="UniProtKB-EC"/>
</dbReference>
<evidence type="ECO:0000259" key="11">
    <source>
        <dbReference type="PROSITE" id="PS51192"/>
    </source>
</evidence>
<dbReference type="PANTHER" id="PTHR11274">
    <property type="entry name" value="RAD25/XP-B DNA REPAIR HELICASE"/>
    <property type="match status" value="1"/>
</dbReference>
<accession>A0ABD5MHW1</accession>
<keyword evidence="14" id="KW-1185">Reference proteome</keyword>
<evidence type="ECO:0000256" key="3">
    <source>
        <dbReference type="ARBA" id="ARBA00022801"/>
    </source>
</evidence>
<dbReference type="PROSITE" id="PS51194">
    <property type="entry name" value="HELICASE_CTER"/>
    <property type="match status" value="1"/>
</dbReference>
<dbReference type="Gene3D" id="3.40.50.300">
    <property type="entry name" value="P-loop containing nucleotide triphosphate hydrolases"/>
    <property type="match status" value="2"/>
</dbReference>
<reference evidence="13 14" key="1">
    <citation type="submission" date="2024-08" db="EMBL/GenBank/DDBJ databases">
        <title>Halobellus sp. MBLA0158 whole genome sequence.</title>
        <authorList>
            <person name="Hwang C.Y."/>
            <person name="Cho E.-S."/>
            <person name="Seo M.-J."/>
        </authorList>
    </citation>
    <scope>NUCLEOTIDE SEQUENCE [LARGE SCALE GENOMIC DNA]</scope>
    <source>
        <strain evidence="13 14">MBLA0158</strain>
    </source>
</reference>
<evidence type="ECO:0000259" key="12">
    <source>
        <dbReference type="PROSITE" id="PS51194"/>
    </source>
</evidence>
<dbReference type="PROSITE" id="PS51192">
    <property type="entry name" value="HELICASE_ATP_BIND_1"/>
    <property type="match status" value="1"/>
</dbReference>
<dbReference type="RefSeq" id="WP_372390676.1">
    <property type="nucleotide sequence ID" value="NZ_JBGNYA010000001.1"/>
</dbReference>
<dbReference type="InterPro" id="IPR027417">
    <property type="entry name" value="P-loop_NTPase"/>
</dbReference>
<proteinExistence type="inferred from homology"/>
<keyword evidence="4 13" id="KW-0347">Helicase</keyword>
<gene>
    <name evidence="13" type="ORF">OS889_13780</name>
</gene>
<feature type="compositionally biased region" description="Polar residues" evidence="10">
    <location>
        <begin position="108"/>
        <end position="127"/>
    </location>
</feature>
<dbReference type="CDD" id="cd17926">
    <property type="entry name" value="DEXHc_RE"/>
    <property type="match status" value="1"/>
</dbReference>
<dbReference type="GO" id="GO:0016787">
    <property type="term" value="F:hydrolase activity"/>
    <property type="evidence" value="ECO:0007669"/>
    <property type="project" value="UniProtKB-KW"/>
</dbReference>
<feature type="region of interest" description="Disordered" evidence="10">
    <location>
        <begin position="92"/>
        <end position="130"/>
    </location>
</feature>
<evidence type="ECO:0000256" key="5">
    <source>
        <dbReference type="ARBA" id="ARBA00022840"/>
    </source>
</evidence>
<dbReference type="SMART" id="SM00487">
    <property type="entry name" value="DEXDc"/>
    <property type="match status" value="1"/>
</dbReference>
<evidence type="ECO:0000313" key="14">
    <source>
        <dbReference type="Proteomes" id="UP001570511"/>
    </source>
</evidence>
<keyword evidence="6" id="KW-0413">Isomerase</keyword>
<evidence type="ECO:0000256" key="2">
    <source>
        <dbReference type="ARBA" id="ARBA00022741"/>
    </source>
</evidence>
<dbReference type="EC" id="5.6.2.4" evidence="8"/>
<comment type="catalytic activity">
    <reaction evidence="9">
        <text>ATP + H2O = ADP + phosphate + H(+)</text>
        <dbReference type="Rhea" id="RHEA:13065"/>
        <dbReference type="ChEBI" id="CHEBI:15377"/>
        <dbReference type="ChEBI" id="CHEBI:15378"/>
        <dbReference type="ChEBI" id="CHEBI:30616"/>
        <dbReference type="ChEBI" id="CHEBI:43474"/>
        <dbReference type="ChEBI" id="CHEBI:456216"/>
        <dbReference type="EC" id="5.6.2.4"/>
    </reaction>
</comment>
<dbReference type="PANTHER" id="PTHR11274:SF0">
    <property type="entry name" value="GENERAL TRANSCRIPTION AND DNA REPAIR FACTOR IIH HELICASE SUBUNIT XPB"/>
    <property type="match status" value="1"/>
</dbReference>
<dbReference type="Pfam" id="PF04851">
    <property type="entry name" value="ResIII"/>
    <property type="match status" value="1"/>
</dbReference>
<evidence type="ECO:0000256" key="8">
    <source>
        <dbReference type="ARBA" id="ARBA00034808"/>
    </source>
</evidence>
<feature type="compositionally biased region" description="Low complexity" evidence="10">
    <location>
        <begin position="92"/>
        <end position="105"/>
    </location>
</feature>
<dbReference type="SUPFAM" id="SSF52540">
    <property type="entry name" value="P-loop containing nucleoside triphosphate hydrolases"/>
    <property type="match status" value="1"/>
</dbReference>
<evidence type="ECO:0000256" key="1">
    <source>
        <dbReference type="ARBA" id="ARBA00006637"/>
    </source>
</evidence>
<evidence type="ECO:0000256" key="6">
    <source>
        <dbReference type="ARBA" id="ARBA00023235"/>
    </source>
</evidence>
<dbReference type="Proteomes" id="UP001570511">
    <property type="component" value="Unassembled WGS sequence"/>
</dbReference>
<name>A0ABD5MHW1_9EURY</name>
<dbReference type="SMART" id="SM00490">
    <property type="entry name" value="HELICc"/>
    <property type="match status" value="1"/>
</dbReference>
<dbReference type="PRINTS" id="PR00851">
    <property type="entry name" value="XRODRMPGMNTB"/>
</dbReference>
<organism evidence="13 14">
    <name type="scientific">Halobellus rubicundus</name>
    <dbReference type="NCBI Taxonomy" id="2996466"/>
    <lineage>
        <taxon>Archaea</taxon>
        <taxon>Methanobacteriati</taxon>
        <taxon>Methanobacteriota</taxon>
        <taxon>Stenosarchaea group</taxon>
        <taxon>Halobacteria</taxon>
        <taxon>Halobacteriales</taxon>
        <taxon>Haloferacaceae</taxon>
        <taxon>Halobellus</taxon>
    </lineage>
</organism>
<dbReference type="EMBL" id="JBGNYA010000001">
    <property type="protein sequence ID" value="MFA1612068.1"/>
    <property type="molecule type" value="Genomic_DNA"/>
</dbReference>
<dbReference type="InterPro" id="IPR014001">
    <property type="entry name" value="Helicase_ATP-bd"/>
</dbReference>
<protein>
    <recommendedName>
        <fullName evidence="8">DNA 3'-5' helicase</fullName>
        <ecNumber evidence="8">5.6.2.4</ecNumber>
    </recommendedName>
</protein>
<comment type="caution">
    <text evidence="13">The sequence shown here is derived from an EMBL/GenBank/DDBJ whole genome shotgun (WGS) entry which is preliminary data.</text>
</comment>